<keyword evidence="1" id="KW-0732">Signal</keyword>
<feature type="signal peptide" evidence="1">
    <location>
        <begin position="1"/>
        <end position="19"/>
    </location>
</feature>
<dbReference type="EMBL" id="JPIU01000037">
    <property type="protein sequence ID" value="KIO45875.1"/>
    <property type="molecule type" value="Genomic_DNA"/>
</dbReference>
<proteinExistence type="predicted"/>
<reference evidence="2 3" key="1">
    <citation type="submission" date="2014-07" db="EMBL/GenBank/DDBJ databases">
        <title>Porphyromonadaceae bacterium OUH 308042 = ATCC BAA-2681 = DSM 28342 draft genome.</title>
        <authorList>
            <person name="Sydenham T.V."/>
            <person name="Hasman H."/>
            <person name="Justensen U.S."/>
        </authorList>
    </citation>
    <scope>NUCLEOTIDE SEQUENCE [LARGE SCALE GENOMIC DNA]</scope>
    <source>
        <strain evidence="2 3">OUH 308042</strain>
    </source>
</reference>
<sequence>MYKIFFILLLSLFMNSLTSGQSKVLPVIIIQNDTLPHIQLPEVSVIVRKRNHNYYERQHQKHNRTVYNVQKALPYAKIAALKINEIEQKLKTIHSEKEKKRVVKEEYKQLMKTFKQPLMKLTVTQGRILIRLIYRETQNTSFHHIKEYRGSVNAYFWQSIALLFGHNLKADYEPNGRDREIEEIVRSIEKDLYQ</sequence>
<gene>
    <name evidence="2" type="ORF">BA92_05345</name>
</gene>
<evidence type="ECO:0008006" key="4">
    <source>
        <dbReference type="Google" id="ProtNLM"/>
    </source>
</evidence>
<evidence type="ECO:0000313" key="3">
    <source>
        <dbReference type="Proteomes" id="UP000031980"/>
    </source>
</evidence>
<dbReference type="RefSeq" id="WP_041504974.1">
    <property type="nucleotide sequence ID" value="NZ_JPIU01000037.1"/>
</dbReference>
<accession>A0A0C3R710</accession>
<name>A0A0C3R710_9PORP</name>
<comment type="caution">
    <text evidence="2">The sequence shown here is derived from an EMBL/GenBank/DDBJ whole genome shotgun (WGS) entry which is preliminary data.</text>
</comment>
<protein>
    <recommendedName>
        <fullName evidence="4">DUF4294 domain-containing protein</fullName>
    </recommendedName>
</protein>
<dbReference type="AlphaFoldDB" id="A0A0C3R710"/>
<feature type="chain" id="PRO_5002180998" description="DUF4294 domain-containing protein" evidence="1">
    <location>
        <begin position="20"/>
        <end position="194"/>
    </location>
</feature>
<dbReference type="InterPro" id="IPR025636">
    <property type="entry name" value="DUF4294"/>
</dbReference>
<dbReference type="Pfam" id="PF14127">
    <property type="entry name" value="DUF4294"/>
    <property type="match status" value="1"/>
</dbReference>
<evidence type="ECO:0000256" key="1">
    <source>
        <dbReference type="SAM" id="SignalP"/>
    </source>
</evidence>
<dbReference type="Proteomes" id="UP000031980">
    <property type="component" value="Unassembled WGS sequence"/>
</dbReference>
<organism evidence="2 3">
    <name type="scientific">Sanguibacteroides justesenii</name>
    <dbReference type="NCBI Taxonomy" id="1547597"/>
    <lineage>
        <taxon>Bacteria</taxon>
        <taxon>Pseudomonadati</taxon>
        <taxon>Bacteroidota</taxon>
        <taxon>Bacteroidia</taxon>
        <taxon>Bacteroidales</taxon>
        <taxon>Porphyromonadaceae</taxon>
        <taxon>Sanguibacteroides</taxon>
    </lineage>
</organism>
<evidence type="ECO:0000313" key="2">
    <source>
        <dbReference type="EMBL" id="KIO45875.1"/>
    </source>
</evidence>
<keyword evidence="3" id="KW-1185">Reference proteome</keyword>